<dbReference type="EMBL" id="CAMKVN010017314">
    <property type="protein sequence ID" value="CAI2197900.1"/>
    <property type="molecule type" value="Genomic_DNA"/>
</dbReference>
<protein>
    <submittedName>
        <fullName evidence="1">5921_t:CDS:1</fullName>
    </submittedName>
</protein>
<evidence type="ECO:0000313" key="2">
    <source>
        <dbReference type="Proteomes" id="UP001153678"/>
    </source>
</evidence>
<keyword evidence="2" id="KW-1185">Reference proteome</keyword>
<dbReference type="OrthoDB" id="10594328at2759"/>
<sequence length="39" mass="4339">SLAALAFSHEIVLGKVDTPLLDLDPNKKDKEGNYKIKQE</sequence>
<organism evidence="1 2">
    <name type="scientific">Funneliformis geosporum</name>
    <dbReference type="NCBI Taxonomy" id="1117311"/>
    <lineage>
        <taxon>Eukaryota</taxon>
        <taxon>Fungi</taxon>
        <taxon>Fungi incertae sedis</taxon>
        <taxon>Mucoromycota</taxon>
        <taxon>Glomeromycotina</taxon>
        <taxon>Glomeromycetes</taxon>
        <taxon>Glomerales</taxon>
        <taxon>Glomeraceae</taxon>
        <taxon>Funneliformis</taxon>
    </lineage>
</organism>
<proteinExistence type="predicted"/>
<feature type="non-terminal residue" evidence="1">
    <location>
        <position position="1"/>
    </location>
</feature>
<gene>
    <name evidence="1" type="ORF">FWILDA_LOCUS18306</name>
</gene>
<accession>A0A9W4X680</accession>
<reference evidence="1" key="1">
    <citation type="submission" date="2022-08" db="EMBL/GenBank/DDBJ databases">
        <authorList>
            <person name="Kallberg Y."/>
            <person name="Tangrot J."/>
            <person name="Rosling A."/>
        </authorList>
    </citation>
    <scope>NUCLEOTIDE SEQUENCE</scope>
    <source>
        <strain evidence="1">Wild A</strain>
    </source>
</reference>
<name>A0A9W4X680_9GLOM</name>
<dbReference type="AlphaFoldDB" id="A0A9W4X680"/>
<evidence type="ECO:0000313" key="1">
    <source>
        <dbReference type="EMBL" id="CAI2197900.1"/>
    </source>
</evidence>
<dbReference type="Proteomes" id="UP001153678">
    <property type="component" value="Unassembled WGS sequence"/>
</dbReference>
<comment type="caution">
    <text evidence="1">The sequence shown here is derived from an EMBL/GenBank/DDBJ whole genome shotgun (WGS) entry which is preliminary data.</text>
</comment>